<dbReference type="InterPro" id="IPR056083">
    <property type="entry name" value="DUF7666"/>
</dbReference>
<accession>A0A2R3IMD8</accession>
<dbReference type="Pfam" id="PF24703">
    <property type="entry name" value="DUF7666"/>
    <property type="match status" value="1"/>
</dbReference>
<name>A0A2R3IMD8_9PSED</name>
<keyword evidence="4" id="KW-1185">Reference proteome</keyword>
<dbReference type="AlphaFoldDB" id="A0A2R3IMD8"/>
<evidence type="ECO:0000313" key="3">
    <source>
        <dbReference type="EMBL" id="AVK03071.1"/>
    </source>
</evidence>
<organism evidence="3 4">
    <name type="scientific">Pseudomonas paraeruginosa</name>
    <dbReference type="NCBI Taxonomy" id="2994495"/>
    <lineage>
        <taxon>Bacteria</taxon>
        <taxon>Pseudomonadati</taxon>
        <taxon>Pseudomonadota</taxon>
        <taxon>Gammaproteobacteria</taxon>
        <taxon>Pseudomonadales</taxon>
        <taxon>Pseudomonadaceae</taxon>
        <taxon>Pseudomonas</taxon>
    </lineage>
</organism>
<evidence type="ECO:0000313" key="4">
    <source>
        <dbReference type="Proteomes" id="UP000238390"/>
    </source>
</evidence>
<dbReference type="RefSeq" id="WP_162598247.1">
    <property type="nucleotide sequence ID" value="NZ_CP027169.1"/>
</dbReference>
<sequence length="334" mass="34172">MTTKAKTKKQGTALILRTCSADLTSHGGFQWPDKIGAVVEAPDWKKDNRCGHGLHGWLFGQGDHDCSSTVGDADAKWLVVEVVIADLIALGGKVKFPRCTVRHIGDKASATQFLIANEPRAAGVAVIGATLQAGDKELCQVGAYGTATAGYEGTATAGYEGTATAGYKGTATAGDWGTATAGDEGTATAGDWGTATAGDWGTATAGDEGTATAGDEGTATAGDWGTATAGDEGTATAGDWGTATAGYEGTATAGYKGTATAGYKGTATAGYKGTATAGDWGTATAGEKGEIRIRYWDEKTERYRTVIGYIGEDGLEPNTHYRLDDNHRFVKVEG</sequence>
<protein>
    <submittedName>
        <fullName evidence="3">Ice nucleation protein</fullName>
    </submittedName>
</protein>
<evidence type="ECO:0000256" key="1">
    <source>
        <dbReference type="SAM" id="MobiDB-lite"/>
    </source>
</evidence>
<dbReference type="Proteomes" id="UP000238390">
    <property type="component" value="Chromosome"/>
</dbReference>
<feature type="region of interest" description="Disordered" evidence="1">
    <location>
        <begin position="178"/>
        <end position="238"/>
    </location>
</feature>
<feature type="domain" description="DUF7666" evidence="2">
    <location>
        <begin position="14"/>
        <end position="113"/>
    </location>
</feature>
<dbReference type="SUPFAM" id="SSF69349">
    <property type="entry name" value="Phage fibre proteins"/>
    <property type="match status" value="1"/>
</dbReference>
<evidence type="ECO:0000259" key="2">
    <source>
        <dbReference type="Pfam" id="PF24703"/>
    </source>
</evidence>
<gene>
    <name evidence="3" type="primary">inaZ</name>
    <name evidence="3" type="ORF">CSB93_3207</name>
</gene>
<dbReference type="EMBL" id="CP027169">
    <property type="protein sequence ID" value="AVK03071.1"/>
    <property type="molecule type" value="Genomic_DNA"/>
</dbReference>
<reference evidence="3 4" key="1">
    <citation type="submission" date="2018-02" db="EMBL/GenBank/DDBJ databases">
        <title>FDA/CDC Antimicrobial Resistant Isolate Bank Genome Sequencing.</title>
        <authorList>
            <person name="Benahmed F.H."/>
            <person name="Lutgring J.D."/>
            <person name="Yoo B."/>
            <person name="Machado M."/>
            <person name="Brown A."/>
            <person name="McAllister G."/>
            <person name="Perry A."/>
            <person name="Halpin A.L."/>
            <person name="Vavikolanu K."/>
            <person name="Ott S."/>
            <person name="Zhao X."/>
            <person name="Tallon L.J."/>
            <person name="Sadzewicz L."/>
            <person name="Aluvathingal J."/>
            <person name="Nadendla S."/>
            <person name="Voskania-kordi A."/>
            <person name="Simonyan V."/>
            <person name="Patel J."/>
            <person name="Shawar R.M."/>
        </authorList>
    </citation>
    <scope>NUCLEOTIDE SEQUENCE [LARGE SCALE GENOMIC DNA]</scope>
    <source>
        <strain evidence="3 4">AR_0356</strain>
    </source>
</reference>
<proteinExistence type="predicted"/>